<accession>A0A843VYX7</accession>
<dbReference type="SUPFAM" id="SSF52058">
    <property type="entry name" value="L domain-like"/>
    <property type="match status" value="1"/>
</dbReference>
<dbReference type="OrthoDB" id="676979at2759"/>
<dbReference type="PANTHER" id="PTHR48059:SF4">
    <property type="entry name" value="POLYGALACTURONASE INHIBITOR 1-RELATED"/>
    <property type="match status" value="1"/>
</dbReference>
<evidence type="ECO:0000313" key="2">
    <source>
        <dbReference type="EMBL" id="MQM02119.1"/>
    </source>
</evidence>
<protein>
    <recommendedName>
        <fullName evidence="4">Polygalacturonase inhibitor protein</fullName>
    </recommendedName>
</protein>
<dbReference type="AlphaFoldDB" id="A0A843VYX7"/>
<evidence type="ECO:0008006" key="4">
    <source>
        <dbReference type="Google" id="ProtNLM"/>
    </source>
</evidence>
<dbReference type="InterPro" id="IPR001611">
    <property type="entry name" value="Leu-rich_rpt"/>
</dbReference>
<dbReference type="PANTHER" id="PTHR48059">
    <property type="entry name" value="POLYGALACTURONASE INHIBITOR 1"/>
    <property type="match status" value="1"/>
</dbReference>
<comment type="caution">
    <text evidence="2">The sequence shown here is derived from an EMBL/GenBank/DDBJ whole genome shotgun (WGS) entry which is preliminary data.</text>
</comment>
<dbReference type="Proteomes" id="UP000652761">
    <property type="component" value="Unassembled WGS sequence"/>
</dbReference>
<dbReference type="Pfam" id="PF00560">
    <property type="entry name" value="LRR_1"/>
    <property type="match status" value="2"/>
</dbReference>
<dbReference type="InterPro" id="IPR051848">
    <property type="entry name" value="PGIP"/>
</dbReference>
<evidence type="ECO:0000256" key="1">
    <source>
        <dbReference type="ARBA" id="ARBA00004196"/>
    </source>
</evidence>
<dbReference type="EMBL" id="NMUH01002796">
    <property type="protein sequence ID" value="MQM02119.1"/>
    <property type="molecule type" value="Genomic_DNA"/>
</dbReference>
<comment type="subcellular location">
    <subcellularLocation>
        <location evidence="1">Cell envelope</location>
    </subcellularLocation>
</comment>
<gene>
    <name evidence="2" type="ORF">Taro_034885</name>
</gene>
<name>A0A843VYX7_COLES</name>
<dbReference type="Gene3D" id="3.80.10.10">
    <property type="entry name" value="Ribonuclease Inhibitor"/>
    <property type="match status" value="1"/>
</dbReference>
<dbReference type="InterPro" id="IPR032675">
    <property type="entry name" value="LRR_dom_sf"/>
</dbReference>
<feature type="non-terminal residue" evidence="2">
    <location>
        <position position="163"/>
    </location>
</feature>
<evidence type="ECO:0000313" key="3">
    <source>
        <dbReference type="Proteomes" id="UP000652761"/>
    </source>
</evidence>
<organism evidence="2 3">
    <name type="scientific">Colocasia esculenta</name>
    <name type="common">Wild taro</name>
    <name type="synonym">Arum esculentum</name>
    <dbReference type="NCBI Taxonomy" id="4460"/>
    <lineage>
        <taxon>Eukaryota</taxon>
        <taxon>Viridiplantae</taxon>
        <taxon>Streptophyta</taxon>
        <taxon>Embryophyta</taxon>
        <taxon>Tracheophyta</taxon>
        <taxon>Spermatophyta</taxon>
        <taxon>Magnoliopsida</taxon>
        <taxon>Liliopsida</taxon>
        <taxon>Araceae</taxon>
        <taxon>Aroideae</taxon>
        <taxon>Colocasieae</taxon>
        <taxon>Colocasia</taxon>
    </lineage>
</organism>
<sequence length="163" mass="18284">ALFLDRNRLAGAIPEALGRLRQANLNIGVHKNLTGAIPQSFKRLKFYEMDLSRNRLTGDPSPLFGTAMRVSYLVISIDLSWNLFEFDLSKAEFAANLATLDMNHNRLYGTILPQLAKLAGLHLNVSYNRLCGKIPQGRWVSGLTMYEFFHNRCLCGKPLGACK</sequence>
<proteinExistence type="predicted"/>
<keyword evidence="3" id="KW-1185">Reference proteome</keyword>
<reference evidence="2" key="1">
    <citation type="submission" date="2017-07" db="EMBL/GenBank/DDBJ databases">
        <title>Taro Niue Genome Assembly and Annotation.</title>
        <authorList>
            <person name="Atibalentja N."/>
            <person name="Keating K."/>
            <person name="Fields C.J."/>
        </authorList>
    </citation>
    <scope>NUCLEOTIDE SEQUENCE</scope>
    <source>
        <strain evidence="2">Niue_2</strain>
        <tissue evidence="2">Leaf</tissue>
    </source>
</reference>